<dbReference type="FunFam" id="3.40.50.620:FF:000045">
    <property type="entry name" value="Glutamate--tRNA ligase, mitochondrial"/>
    <property type="match status" value="1"/>
</dbReference>
<dbReference type="InterPro" id="IPR020751">
    <property type="entry name" value="aa-tRNA-synth_I_codon-bd_sub2"/>
</dbReference>
<evidence type="ECO:0000256" key="4">
    <source>
        <dbReference type="ARBA" id="ARBA00022840"/>
    </source>
</evidence>
<name>A0A0C1BXG9_9BACT</name>
<dbReference type="CDD" id="cd00808">
    <property type="entry name" value="GluRS_core"/>
    <property type="match status" value="1"/>
</dbReference>
<evidence type="ECO:0000259" key="8">
    <source>
        <dbReference type="Pfam" id="PF00749"/>
    </source>
</evidence>
<dbReference type="Pfam" id="PF19269">
    <property type="entry name" value="Anticodon_2"/>
    <property type="match status" value="1"/>
</dbReference>
<dbReference type="InterPro" id="IPR001412">
    <property type="entry name" value="aa-tRNA-synth_I_CS"/>
</dbReference>
<dbReference type="InterPro" id="IPR049940">
    <property type="entry name" value="GluQ/Sye"/>
</dbReference>
<dbReference type="InterPro" id="IPR033910">
    <property type="entry name" value="GluRS_core"/>
</dbReference>
<evidence type="ECO:0000313" key="11">
    <source>
        <dbReference type="Proteomes" id="UP000031307"/>
    </source>
</evidence>
<evidence type="ECO:0000256" key="6">
    <source>
        <dbReference type="ARBA" id="ARBA00023146"/>
    </source>
</evidence>
<dbReference type="PATRIC" id="fig|83552.4.peg.2660"/>
<comment type="caution">
    <text evidence="10">The sequence shown here is derived from an EMBL/GenBank/DDBJ whole genome shotgun (WGS) entry which is preliminary data.</text>
</comment>
<dbReference type="Gene3D" id="3.40.50.620">
    <property type="entry name" value="HUPs"/>
    <property type="match status" value="1"/>
</dbReference>
<proteinExistence type="inferred from homology"/>
<dbReference type="InterPro" id="IPR008925">
    <property type="entry name" value="aa_tRNA-synth_I_cd-bd_sf"/>
</dbReference>
<dbReference type="EMBL" id="JSAM01000127">
    <property type="protein sequence ID" value="KIA76211.1"/>
    <property type="molecule type" value="Genomic_DNA"/>
</dbReference>
<evidence type="ECO:0000313" key="10">
    <source>
        <dbReference type="EMBL" id="KIA76211.1"/>
    </source>
</evidence>
<feature type="domain" description="Glutamyl/glutaminyl-tRNA synthetase class Ib catalytic" evidence="8">
    <location>
        <begin position="9"/>
        <end position="325"/>
    </location>
</feature>
<dbReference type="PANTHER" id="PTHR43311">
    <property type="entry name" value="GLUTAMATE--TRNA LIGASE"/>
    <property type="match status" value="1"/>
</dbReference>
<dbReference type="InterPro" id="IPR045462">
    <property type="entry name" value="aa-tRNA-synth_I_cd-bd"/>
</dbReference>
<dbReference type="Gene3D" id="1.10.10.350">
    <property type="match status" value="1"/>
</dbReference>
<feature type="short sequence motif" description="'KMSKS' region" evidence="7">
    <location>
        <begin position="256"/>
        <end position="260"/>
    </location>
</feature>
<dbReference type="GO" id="GO:0000049">
    <property type="term" value="F:tRNA binding"/>
    <property type="evidence" value="ECO:0007669"/>
    <property type="project" value="InterPro"/>
</dbReference>
<accession>A0A0C1BXG9</accession>
<dbReference type="Proteomes" id="UP000031307">
    <property type="component" value="Unassembled WGS sequence"/>
</dbReference>
<evidence type="ECO:0000259" key="9">
    <source>
        <dbReference type="Pfam" id="PF19269"/>
    </source>
</evidence>
<reference evidence="10 11" key="1">
    <citation type="journal article" date="2014" name="Mol. Biol. Evol.">
        <title>Massive expansion of Ubiquitination-related gene families within the Chlamydiae.</title>
        <authorList>
            <person name="Domman D."/>
            <person name="Collingro A."/>
            <person name="Lagkouvardos I."/>
            <person name="Gehre L."/>
            <person name="Weinmaier T."/>
            <person name="Rattei T."/>
            <person name="Subtil A."/>
            <person name="Horn M."/>
        </authorList>
    </citation>
    <scope>NUCLEOTIDE SEQUENCE [LARGE SCALE GENOMIC DNA]</scope>
    <source>
        <strain evidence="10 11">OEW1</strain>
    </source>
</reference>
<comment type="function">
    <text evidence="7">Catalyzes the attachment of glutamate to tRNA(Glu) in a two-step reaction: glutamate is first activated by ATP to form Glu-AMP and then transferred to the acceptor end of tRNA(Glu).</text>
</comment>
<gene>
    <name evidence="7 10" type="primary">gltX</name>
    <name evidence="10" type="ORF">DB43_AQ00170</name>
</gene>
<dbReference type="AlphaFoldDB" id="A0A0C1BXG9"/>
<keyword evidence="4 7" id="KW-0067">ATP-binding</keyword>
<sequence>MKEKFIMSVRVRIAPSPTGDPHVGTAYMALFNMIFARHHKGKFILRIEDTDQSRSRPEYEQNIYKALKWSQIEWDEGPDIGGNYGPYRQSERLPMYKEECEHLLARDGAYKCFCTAEELSEMRELLAKSGGRQGYDRRCRNLSSEEITEKEAAGLPYVVRLKVPLKGECVYEDAIKGRVVFPWADVDDQVLMKSDGFPTYHLANVVDDHLMEITHVIRGDEWMSSTPKHVLLYELFGWKAPVFMHMPLLLGRDGKKLSKRKNPTSIFFYRDSGYLPEAFVNFLSLMGYSMPGDREIYSFEDVVNEFDYKRIGVSGAVFDIQKLDWINQQYLIKNIPEDKLLDRLKEWNFSDEFMRKLMPLCHSRIKTFGEFMELCDFFFINHLRYTPELFAVKGHTPEQACFILQSMIWSMDELEDWGNTGANQASRKAAEVFGVNHKKVVMPLLFASIMGKNQGPPLFDSVGILGKDLTRARLLNAIEFLGGISNKKMAILKKGWDAKNCANLMQNETV</sequence>
<keyword evidence="3 7" id="KW-0547">Nucleotide-binding</keyword>
<evidence type="ECO:0000256" key="2">
    <source>
        <dbReference type="ARBA" id="ARBA00022598"/>
    </source>
</evidence>
<keyword evidence="6 7" id="KW-0030">Aminoacyl-tRNA synthetase</keyword>
<dbReference type="PROSITE" id="PS00178">
    <property type="entry name" value="AA_TRNA_LIGASE_I"/>
    <property type="match status" value="1"/>
</dbReference>
<organism evidence="10 11">
    <name type="scientific">Parachlamydia acanthamoebae</name>
    <dbReference type="NCBI Taxonomy" id="83552"/>
    <lineage>
        <taxon>Bacteria</taxon>
        <taxon>Pseudomonadati</taxon>
        <taxon>Chlamydiota</taxon>
        <taxon>Chlamydiia</taxon>
        <taxon>Parachlamydiales</taxon>
        <taxon>Parachlamydiaceae</taxon>
        <taxon>Parachlamydia</taxon>
    </lineage>
</organism>
<feature type="short sequence motif" description="'HIGH' region" evidence="7">
    <location>
        <begin position="15"/>
        <end position="25"/>
    </location>
</feature>
<dbReference type="InterPro" id="IPR004527">
    <property type="entry name" value="Glu-tRNA-ligase_bac/mito"/>
</dbReference>
<dbReference type="HAMAP" id="MF_00022">
    <property type="entry name" value="Glu_tRNA_synth_type1"/>
    <property type="match status" value="1"/>
</dbReference>
<comment type="similarity">
    <text evidence="1 7">Belongs to the class-I aminoacyl-tRNA synthetase family. Glutamate--tRNA ligase type 1 subfamily.</text>
</comment>
<feature type="binding site" evidence="7">
    <location>
        <position position="259"/>
    </location>
    <ligand>
        <name>ATP</name>
        <dbReference type="ChEBI" id="CHEBI:30616"/>
    </ligand>
</feature>
<dbReference type="InterPro" id="IPR000924">
    <property type="entry name" value="Glu/Gln-tRNA-synth"/>
</dbReference>
<comment type="catalytic activity">
    <reaction evidence="7">
        <text>tRNA(Glu) + L-glutamate + ATP = L-glutamyl-tRNA(Glu) + AMP + diphosphate</text>
        <dbReference type="Rhea" id="RHEA:23540"/>
        <dbReference type="Rhea" id="RHEA-COMP:9663"/>
        <dbReference type="Rhea" id="RHEA-COMP:9680"/>
        <dbReference type="ChEBI" id="CHEBI:29985"/>
        <dbReference type="ChEBI" id="CHEBI:30616"/>
        <dbReference type="ChEBI" id="CHEBI:33019"/>
        <dbReference type="ChEBI" id="CHEBI:78442"/>
        <dbReference type="ChEBI" id="CHEBI:78520"/>
        <dbReference type="ChEBI" id="CHEBI:456215"/>
        <dbReference type="EC" id="6.1.1.17"/>
    </reaction>
</comment>
<comment type="subunit">
    <text evidence="7">Monomer.</text>
</comment>
<dbReference type="Pfam" id="PF00749">
    <property type="entry name" value="tRNA-synt_1c"/>
    <property type="match status" value="1"/>
</dbReference>
<dbReference type="NCBIfam" id="TIGR00464">
    <property type="entry name" value="gltX_bact"/>
    <property type="match status" value="1"/>
</dbReference>
<keyword evidence="7" id="KW-0963">Cytoplasm</keyword>
<dbReference type="PANTHER" id="PTHR43311:SF2">
    <property type="entry name" value="GLUTAMATE--TRNA LIGASE, MITOCHONDRIAL-RELATED"/>
    <property type="match status" value="1"/>
</dbReference>
<dbReference type="SUPFAM" id="SSF48163">
    <property type="entry name" value="An anticodon-binding domain of class I aminoacyl-tRNA synthetases"/>
    <property type="match status" value="1"/>
</dbReference>
<comment type="subcellular location">
    <subcellularLocation>
        <location evidence="7">Cytoplasm</location>
    </subcellularLocation>
</comment>
<dbReference type="GO" id="GO:0006424">
    <property type="term" value="P:glutamyl-tRNA aminoacylation"/>
    <property type="evidence" value="ECO:0007669"/>
    <property type="project" value="UniProtKB-UniRule"/>
</dbReference>
<dbReference type="SUPFAM" id="SSF52374">
    <property type="entry name" value="Nucleotidylyl transferase"/>
    <property type="match status" value="1"/>
</dbReference>
<protein>
    <recommendedName>
        <fullName evidence="7">Glutamate--tRNA ligase</fullName>
        <ecNumber evidence="7">6.1.1.17</ecNumber>
    </recommendedName>
    <alternativeName>
        <fullName evidence="7">Glutamyl-tRNA synthetase</fullName>
        <shortName evidence="7">GluRS</shortName>
    </alternativeName>
</protein>
<dbReference type="InterPro" id="IPR014729">
    <property type="entry name" value="Rossmann-like_a/b/a_fold"/>
</dbReference>
<dbReference type="GO" id="GO:0008270">
    <property type="term" value="F:zinc ion binding"/>
    <property type="evidence" value="ECO:0007669"/>
    <property type="project" value="InterPro"/>
</dbReference>
<evidence type="ECO:0000256" key="3">
    <source>
        <dbReference type="ARBA" id="ARBA00022741"/>
    </source>
</evidence>
<dbReference type="PRINTS" id="PR00987">
    <property type="entry name" value="TRNASYNTHGLU"/>
</dbReference>
<keyword evidence="2 7" id="KW-0436">Ligase</keyword>
<dbReference type="GO" id="GO:0005829">
    <property type="term" value="C:cytosol"/>
    <property type="evidence" value="ECO:0007669"/>
    <property type="project" value="TreeGrafter"/>
</dbReference>
<keyword evidence="5 7" id="KW-0648">Protein biosynthesis</keyword>
<evidence type="ECO:0000256" key="1">
    <source>
        <dbReference type="ARBA" id="ARBA00007894"/>
    </source>
</evidence>
<feature type="domain" description="Aminoacyl-tRNA synthetase class I anticodon-binding" evidence="9">
    <location>
        <begin position="340"/>
        <end position="478"/>
    </location>
</feature>
<evidence type="ECO:0000256" key="5">
    <source>
        <dbReference type="ARBA" id="ARBA00022917"/>
    </source>
</evidence>
<dbReference type="EC" id="6.1.1.17" evidence="7"/>
<dbReference type="GO" id="GO:0004818">
    <property type="term" value="F:glutamate-tRNA ligase activity"/>
    <property type="evidence" value="ECO:0007669"/>
    <property type="project" value="UniProtKB-UniRule"/>
</dbReference>
<dbReference type="InterPro" id="IPR020058">
    <property type="entry name" value="Glu/Gln-tRNA-synth_Ib_cat-dom"/>
</dbReference>
<comment type="caution">
    <text evidence="7">Lacks conserved residue(s) required for the propagation of feature annotation.</text>
</comment>
<evidence type="ECO:0000256" key="7">
    <source>
        <dbReference type="HAMAP-Rule" id="MF_00022"/>
    </source>
</evidence>
<dbReference type="GO" id="GO:0005524">
    <property type="term" value="F:ATP binding"/>
    <property type="evidence" value="ECO:0007669"/>
    <property type="project" value="UniProtKB-UniRule"/>
</dbReference>